<accession>A0A2W7I4K6</accession>
<organism evidence="1 2">
    <name type="scientific">Mesonia algae</name>
    <dbReference type="NCBI Taxonomy" id="213248"/>
    <lineage>
        <taxon>Bacteria</taxon>
        <taxon>Pseudomonadati</taxon>
        <taxon>Bacteroidota</taxon>
        <taxon>Flavobacteriia</taxon>
        <taxon>Flavobacteriales</taxon>
        <taxon>Flavobacteriaceae</taxon>
        <taxon>Mesonia</taxon>
    </lineage>
</organism>
<dbReference type="Proteomes" id="UP000249542">
    <property type="component" value="Unassembled WGS sequence"/>
</dbReference>
<sequence>MEQSIRNHNAATNLAKSLAGERRFSGDLNSLASNGAIRVVGHTHFVKKDISSLGGRNKILDENTKKVDGVSTISDNKLPKNEAFIFDTVAIAHGVGSASKMGDVKFETAFPAALQNAVLSIKQLGNVIMERPVSDFYAKADPQSPGEKVLNLGSPHVLRDDEAIDFEITFPSGTSMADAASAGNELLAEFKLIGYVTRRSSN</sequence>
<reference evidence="1 2" key="1">
    <citation type="submission" date="2018-06" db="EMBL/GenBank/DDBJ databases">
        <title>Genomic Encyclopedia of Archaeal and Bacterial Type Strains, Phase II (KMG-II): from individual species to whole genera.</title>
        <authorList>
            <person name="Goeker M."/>
        </authorList>
    </citation>
    <scope>NUCLEOTIDE SEQUENCE [LARGE SCALE GENOMIC DNA]</scope>
    <source>
        <strain evidence="1 2">DSM 15361</strain>
    </source>
</reference>
<name>A0A2W7I4K6_9FLAO</name>
<keyword evidence="2" id="KW-1185">Reference proteome</keyword>
<evidence type="ECO:0000313" key="2">
    <source>
        <dbReference type="Proteomes" id="UP000249542"/>
    </source>
</evidence>
<dbReference type="EMBL" id="QKYV01000003">
    <property type="protein sequence ID" value="PZW41614.1"/>
    <property type="molecule type" value="Genomic_DNA"/>
</dbReference>
<dbReference type="AlphaFoldDB" id="A0A2W7I4K6"/>
<comment type="caution">
    <text evidence="1">The sequence shown here is derived from an EMBL/GenBank/DDBJ whole genome shotgun (WGS) entry which is preliminary data.</text>
</comment>
<evidence type="ECO:0000313" key="1">
    <source>
        <dbReference type="EMBL" id="PZW41614.1"/>
    </source>
</evidence>
<proteinExistence type="predicted"/>
<protein>
    <submittedName>
        <fullName evidence="1">Uncharacterized protein</fullName>
    </submittedName>
</protein>
<gene>
    <name evidence="1" type="ORF">LX95_01295</name>
</gene>
<dbReference type="RefSeq" id="WP_111540619.1">
    <property type="nucleotide sequence ID" value="NZ_QKYV01000003.1"/>
</dbReference>